<feature type="domain" description="Insecticide toxin TcdB middle/N-terminal" evidence="5">
    <location>
        <begin position="752"/>
        <end position="859"/>
    </location>
</feature>
<dbReference type="InterPro" id="IPR022385">
    <property type="entry name" value="Rhs_assc_core"/>
</dbReference>
<evidence type="ECO:0000313" key="7">
    <source>
        <dbReference type="Proteomes" id="UP000541352"/>
    </source>
</evidence>
<dbReference type="EMBL" id="JACIBY010000012">
    <property type="protein sequence ID" value="MBB3840724.1"/>
    <property type="molecule type" value="Genomic_DNA"/>
</dbReference>
<dbReference type="InterPro" id="IPR050708">
    <property type="entry name" value="T6SS_VgrG/RHS"/>
</dbReference>
<accession>A0A7W5ZS95</accession>
<dbReference type="InterPro" id="IPR003284">
    <property type="entry name" value="Sal_SpvB"/>
</dbReference>
<dbReference type="GO" id="GO:0005576">
    <property type="term" value="C:extracellular region"/>
    <property type="evidence" value="ECO:0007669"/>
    <property type="project" value="UniProtKB-SubCell"/>
</dbReference>
<proteinExistence type="predicted"/>
<dbReference type="GO" id="GO:0005737">
    <property type="term" value="C:cytoplasm"/>
    <property type="evidence" value="ECO:0007669"/>
    <property type="project" value="InterPro"/>
</dbReference>
<comment type="caution">
    <text evidence="6">The sequence shown here is derived from an EMBL/GenBank/DDBJ whole genome shotgun (WGS) entry which is preliminary data.</text>
</comment>
<dbReference type="PANTHER" id="PTHR32305:SF15">
    <property type="entry name" value="PROTEIN RHSA-RELATED"/>
    <property type="match status" value="1"/>
</dbReference>
<dbReference type="Pfam" id="PF05593">
    <property type="entry name" value="RHS_repeat"/>
    <property type="match status" value="2"/>
</dbReference>
<evidence type="ECO:0000259" key="5">
    <source>
        <dbReference type="Pfam" id="PF12256"/>
    </source>
</evidence>
<evidence type="ECO:0000256" key="4">
    <source>
        <dbReference type="ARBA" id="ARBA00023026"/>
    </source>
</evidence>
<keyword evidence="4" id="KW-0843">Virulence</keyword>
<gene>
    <name evidence="6" type="ORF">FHS57_004744</name>
</gene>
<dbReference type="InterPro" id="IPR022045">
    <property type="entry name" value="TcdB_toxin_mid/N"/>
</dbReference>
<dbReference type="RefSeq" id="WP_183977882.1">
    <property type="nucleotide sequence ID" value="NZ_JACIBY010000012.1"/>
</dbReference>
<dbReference type="Pfam" id="PF13517">
    <property type="entry name" value="FG-GAP_3"/>
    <property type="match status" value="1"/>
</dbReference>
<organism evidence="6 7">
    <name type="scientific">Runella defluvii</name>
    <dbReference type="NCBI Taxonomy" id="370973"/>
    <lineage>
        <taxon>Bacteria</taxon>
        <taxon>Pseudomonadati</taxon>
        <taxon>Bacteroidota</taxon>
        <taxon>Cytophagia</taxon>
        <taxon>Cytophagales</taxon>
        <taxon>Spirosomataceae</taxon>
        <taxon>Runella</taxon>
    </lineage>
</organism>
<dbReference type="NCBIfam" id="TIGR03696">
    <property type="entry name" value="Rhs_assc_core"/>
    <property type="match status" value="1"/>
</dbReference>
<reference evidence="6 7" key="1">
    <citation type="submission" date="2020-08" db="EMBL/GenBank/DDBJ databases">
        <title>Genomic Encyclopedia of Type Strains, Phase IV (KMG-IV): sequencing the most valuable type-strain genomes for metagenomic binning, comparative biology and taxonomic classification.</title>
        <authorList>
            <person name="Goeker M."/>
        </authorList>
    </citation>
    <scope>NUCLEOTIDE SEQUENCE [LARGE SCALE GENOMIC DNA]</scope>
    <source>
        <strain evidence="6 7">DSM 17976</strain>
    </source>
</reference>
<keyword evidence="2" id="KW-0964">Secreted</keyword>
<dbReference type="Gene3D" id="2.180.10.10">
    <property type="entry name" value="RHS repeat-associated core"/>
    <property type="match status" value="2"/>
</dbReference>
<dbReference type="InterPro" id="IPR031325">
    <property type="entry name" value="RHS_repeat"/>
</dbReference>
<evidence type="ECO:0000313" key="6">
    <source>
        <dbReference type="EMBL" id="MBB3840724.1"/>
    </source>
</evidence>
<dbReference type="NCBIfam" id="TIGR01643">
    <property type="entry name" value="YD_repeat_2x"/>
    <property type="match status" value="1"/>
</dbReference>
<evidence type="ECO:0000256" key="1">
    <source>
        <dbReference type="ARBA" id="ARBA00004613"/>
    </source>
</evidence>
<dbReference type="Gene3D" id="2.40.128.340">
    <property type="match status" value="1"/>
</dbReference>
<keyword evidence="7" id="KW-1185">Reference proteome</keyword>
<dbReference type="InterPro" id="IPR006530">
    <property type="entry name" value="YD"/>
</dbReference>
<dbReference type="Proteomes" id="UP000541352">
    <property type="component" value="Unassembled WGS sequence"/>
</dbReference>
<dbReference type="PANTHER" id="PTHR32305">
    <property type="match status" value="1"/>
</dbReference>
<dbReference type="InterPro" id="IPR013517">
    <property type="entry name" value="FG-GAP"/>
</dbReference>
<comment type="subcellular location">
    <subcellularLocation>
        <location evidence="1">Secreted</location>
    </subcellularLocation>
</comment>
<protein>
    <submittedName>
        <fullName evidence="6">RHS repeat-associated protein</fullName>
    </submittedName>
</protein>
<evidence type="ECO:0000256" key="2">
    <source>
        <dbReference type="ARBA" id="ARBA00022525"/>
    </source>
</evidence>
<sequence length="2117" mass="234392">MPHLYISRFLGYFLLYLTATNLIAQAPVPGNNFGYTQGSFGVSDGGAATYYIPFVIPAGTAGLQPKVGLSYSSQGGNSFVGLGWSLSGLSSITRSSKTRAQDETADANQQTKAVSLGIAYNKSDRFSLDGERLVLAPESVNTSIPFDDNYGNNQTVYYTEQNSFSKVVLYENASTLSPQYFKVFTKSGLIFEYGNTTNSRVVDPTKNVAYQWLVNRIEDRKGNYMTFSYTQDATTGEVYPDKIEYTGNAAGSLTPYNKIQFVWETRPDKSEVYGIRYQQKNTYQKRLSAVQVFYQTTLVREYKLSYTYNQYSLLTQMQECDGSTPQVCLEPTVFDWSNIELGLGTPKVVNTIPNTTAEKRLFGDFNGDGMTDIATWDIPANTADIVFQFYINNGSGDFTLSPSSGSTTSIPGGGSNLRVQTGEVNGDNINDIIVTWLPTTPGTTNSLFLVSNPPVPVAGATYTYPCTYYTKLGTIGDSVWDDYIVDINQDGISDFIDLQTEAGTNKPILTEARIAVNLPTNTATVQAYYGTVVQPALNLSGYNAGWPNSAAPEQFFDDINGDGLTDIFIFDKVTGDNVIIYPEANRTVADVGTRKNQFRARITAGQRQSLQTPWLIGATNKIALVDLNADNLPEVLVIKPDSNKVVIIPNKGDKKFESAHITKIVSIISTYPNVFPNDFNADGLVDLTFYETVNGTSRTYLNKGQFGFNDFSSPLADVWPLARFKDTGTNPKPVTGNFQQGSHSDFLYFNTLENKWFVQRMRQSQGFTIKKITNGAGLSTEIKYDNLLNSALYEKAGQVTFPNVDIQSPLYMVSKIKTITTTGDETAKKYHYNGATINVEGRGFRGFTKIIETDTITGIYDVRYYRQGGDQWKYTGETVIKTERFYQNNVLISRTAHNPVLIGYPTVNPTSFHAYEQEEVIEDFVNTKTRKTRKLNDAYGNPTYIVADYGQGFKDSTVNVYTDNTASWLLGRLTQATVHKIAPNLTTEVRQAAFEYDATTGLLTKETSDANLAADKRVIKTYTYDTFGNITQSTTNTWTGSVFQNRTLQTTFDALTKRFVVQTVNPLGHTATATYEQKFGLPLTQTDANGLTATFEYDGFSRAIKETMPDGTWKAISYRKASAANFQSPANAVFLTYTQNSVGQISVEHFDSYNRGVQTKSKGFDGRWVLIDHTFSRTDSPDVREIIKDNFPYYEGETSTGYTQKELDVLGRVVAMKETKTGGIRTATSAYGGPITDFFNFKNQKKTDVEDVKDRVVESRWNEGNNVFFTYDAGDRVLTIKDFKGNTTTNEYDARGLKTKMIDPDMGTYLYEYNGFGELIKQTYPNGNVVTMTYDILGRMLTRVDVDGTTTNTYDTGNKGIGKLSAVSSYVSSHTFSYDNLGRKNQETVTVNGQTYTTSNTYDAQGRPNTLSYPATGLVLKNVYNAYGYLSELRNNADNSLFWRVNAMDAKGNILLQEFGNGVRTEQQFEAATQYLQSIRSYYNTTTLQHFTYQFNDLAHLTQRRDEKRNKTESFLYDEVNRLKETKIDNVTATTLTYDELGNITYKSDVGYYEYGGVNNGPHRLLNVRTNNANVQCSFTLNINTTYTSFNKVKVISNDTARVEVFYGPDQQRIMQKMYVRNVLTRTKLYIGGITEIETFSNGKTKTTHFIGGIGMQVVETQGATTTTTLKYYLKDHLGSNTGFTGAGGVLLEEMSFDAWGQRRNADWTPLTASYNGSHERGFTNHEHYDLFAMIDMNGRVYDAVLGRFLQPDPFVQDMTDLQDLNRYSYVGNNPLSYTDPSGYFFKKIFKAIKAVVNFVKENWKPLLTIAVAIAVTYFTGGIGANSWIVAAKSGAAAGFASNVTGTLLNGGGLGDALKSGFKGAIIGAASAGLTYGVGQWAGKLADNATMLEKTQYYGIKVLGHATVQGTMTEARGGRFIHGFITGAISGGTEDLIADNFPDFGSKVAAAAIVGGVTSELTGGNFQNGAMTGAFVMMFNHMSKAIHKGGTWGFERAKAWYQYGSGHAVSVPLNGYDFSDISANDFPNGVGSSKYFQFFTPVRLAQFDDRALVLGQIKLTLVNINTIEATAGYDDLDFDYKPKATLWRNAGTAVGSEIYGNGTPYKIYFRGQAKIGK</sequence>
<keyword evidence="3" id="KW-0732">Signal</keyword>
<dbReference type="Pfam" id="PF03534">
    <property type="entry name" value="SpvB"/>
    <property type="match status" value="1"/>
</dbReference>
<name>A0A7W5ZS95_9BACT</name>
<dbReference type="SUPFAM" id="SSF69318">
    <property type="entry name" value="Integrin alpha N-terminal domain"/>
    <property type="match status" value="1"/>
</dbReference>
<dbReference type="InterPro" id="IPR028994">
    <property type="entry name" value="Integrin_alpha_N"/>
</dbReference>
<evidence type="ECO:0000256" key="3">
    <source>
        <dbReference type="ARBA" id="ARBA00022729"/>
    </source>
</evidence>
<dbReference type="Pfam" id="PF12256">
    <property type="entry name" value="TcdB_toxin_midN"/>
    <property type="match status" value="1"/>
</dbReference>